<proteinExistence type="predicted"/>
<dbReference type="AlphaFoldDB" id="A0A9N9WYI4"/>
<feature type="transmembrane region" description="Helical" evidence="2">
    <location>
        <begin position="201"/>
        <end position="221"/>
    </location>
</feature>
<organism evidence="4 5">
    <name type="scientific">Chironomus riparius</name>
    <dbReference type="NCBI Taxonomy" id="315576"/>
    <lineage>
        <taxon>Eukaryota</taxon>
        <taxon>Metazoa</taxon>
        <taxon>Ecdysozoa</taxon>
        <taxon>Arthropoda</taxon>
        <taxon>Hexapoda</taxon>
        <taxon>Insecta</taxon>
        <taxon>Pterygota</taxon>
        <taxon>Neoptera</taxon>
        <taxon>Endopterygota</taxon>
        <taxon>Diptera</taxon>
        <taxon>Nematocera</taxon>
        <taxon>Chironomoidea</taxon>
        <taxon>Chironomidae</taxon>
        <taxon>Chironominae</taxon>
        <taxon>Chironomus</taxon>
    </lineage>
</organism>
<dbReference type="PANTHER" id="PTHR21879">
    <property type="entry name" value="FI03362P-RELATED-RELATED"/>
    <property type="match status" value="1"/>
</dbReference>
<dbReference type="OrthoDB" id="8197686at2759"/>
<feature type="transmembrane region" description="Helical" evidence="2">
    <location>
        <begin position="165"/>
        <end position="189"/>
    </location>
</feature>
<evidence type="ECO:0000256" key="1">
    <source>
        <dbReference type="SAM" id="MobiDB-lite"/>
    </source>
</evidence>
<feature type="compositionally biased region" description="Polar residues" evidence="1">
    <location>
        <begin position="299"/>
        <end position="312"/>
    </location>
</feature>
<keyword evidence="2" id="KW-0812">Transmembrane</keyword>
<evidence type="ECO:0000256" key="3">
    <source>
        <dbReference type="SAM" id="SignalP"/>
    </source>
</evidence>
<keyword evidence="2" id="KW-0472">Membrane</keyword>
<gene>
    <name evidence="4" type="ORF">CHIRRI_LOCUS11723</name>
</gene>
<feature type="region of interest" description="Disordered" evidence="1">
    <location>
        <begin position="287"/>
        <end position="312"/>
    </location>
</feature>
<dbReference type="EMBL" id="OU895879">
    <property type="protein sequence ID" value="CAG9808888.1"/>
    <property type="molecule type" value="Genomic_DNA"/>
</dbReference>
<keyword evidence="2" id="KW-1133">Transmembrane helix</keyword>
<feature type="signal peptide" evidence="3">
    <location>
        <begin position="1"/>
        <end position="21"/>
    </location>
</feature>
<feature type="chain" id="PRO_5040468168" description="Osiris 10" evidence="3">
    <location>
        <begin position="22"/>
        <end position="312"/>
    </location>
</feature>
<evidence type="ECO:0008006" key="6">
    <source>
        <dbReference type="Google" id="ProtNLM"/>
    </source>
</evidence>
<reference evidence="4" key="1">
    <citation type="submission" date="2022-01" db="EMBL/GenBank/DDBJ databases">
        <authorList>
            <person name="King R."/>
        </authorList>
    </citation>
    <scope>NUCLEOTIDE SEQUENCE</scope>
</reference>
<dbReference type="InterPro" id="IPR012464">
    <property type="entry name" value="DUF1676"/>
</dbReference>
<dbReference type="GO" id="GO:0016020">
    <property type="term" value="C:membrane"/>
    <property type="evidence" value="ECO:0007669"/>
    <property type="project" value="TreeGrafter"/>
</dbReference>
<protein>
    <recommendedName>
        <fullName evidence="6">Osiris 10</fullName>
    </recommendedName>
</protein>
<sequence length="312" mass="35319">MLAQSVAFNLIVILLLNTVYCEKQAFKFDTFGYCLKQNDKANIVKCAGQQMLETLETFNNMENFTITNGLVLSRDDSVMGRSNPINFLEQDPSDIRTLLENAGLAVSHRSLQYNMGRLYPGLQLRIGPTMNGGMLEFIVDPESQYDERSHLVHEESTARVVTRKFVLPFLLGLKFNLATLLPLILGAIILISKKAAFLSKLALFISGLFGAGGLYALGGGLGGHEYAHSYGYRPVYADTVHHQQQFASPYKIVEHNTPRDERPEDSFYDYETKLLLKDRTARLYEREVDHDKHTKSRSNQRNFVWHTSSNSN</sequence>
<dbReference type="PANTHER" id="PTHR21879:SF27">
    <property type="entry name" value="OSIRIS 10A"/>
    <property type="match status" value="1"/>
</dbReference>
<evidence type="ECO:0000256" key="2">
    <source>
        <dbReference type="SAM" id="Phobius"/>
    </source>
</evidence>
<keyword evidence="5" id="KW-1185">Reference proteome</keyword>
<evidence type="ECO:0000313" key="5">
    <source>
        <dbReference type="Proteomes" id="UP001153620"/>
    </source>
</evidence>
<keyword evidence="3" id="KW-0732">Signal</keyword>
<accession>A0A9N9WYI4</accession>
<reference evidence="4" key="2">
    <citation type="submission" date="2022-10" db="EMBL/GenBank/DDBJ databases">
        <authorList>
            <consortium name="ENA_rothamsted_submissions"/>
            <consortium name="culmorum"/>
            <person name="King R."/>
        </authorList>
    </citation>
    <scope>NUCLEOTIDE SEQUENCE</scope>
</reference>
<dbReference type="Pfam" id="PF07898">
    <property type="entry name" value="DUF1676"/>
    <property type="match status" value="1"/>
</dbReference>
<evidence type="ECO:0000313" key="4">
    <source>
        <dbReference type="EMBL" id="CAG9808888.1"/>
    </source>
</evidence>
<dbReference type="Proteomes" id="UP001153620">
    <property type="component" value="Chromosome 3"/>
</dbReference>
<name>A0A9N9WYI4_9DIPT</name>